<evidence type="ECO:0000313" key="9">
    <source>
        <dbReference type="RefSeq" id="XP_034236797.1"/>
    </source>
</evidence>
<evidence type="ECO:0000256" key="2">
    <source>
        <dbReference type="ARBA" id="ARBA00022475"/>
    </source>
</evidence>
<evidence type="ECO:0000313" key="8">
    <source>
        <dbReference type="Proteomes" id="UP000515158"/>
    </source>
</evidence>
<dbReference type="InterPro" id="IPR013604">
    <property type="entry name" value="7TM_chemorcpt"/>
</dbReference>
<proteinExistence type="predicted"/>
<dbReference type="GO" id="GO:0005886">
    <property type="term" value="C:plasma membrane"/>
    <property type="evidence" value="ECO:0007669"/>
    <property type="project" value="UniProtKB-SubCell"/>
</dbReference>
<sequence length="201" mass="22121">MSLKLLWWRMLGAVDQAAGLLVTSFQKARLQDVESNTMKVGPGEAARLRTFRRLWMALRDILDEIGLKGGTSMLVLQAVEALSLLLYSVQTVLAIIKGFTWATLWMTILATVSLVSSSTLCDSGQKVADKMQMVAVLLESTPAANLSPAVEYELDVFRQNMVLKSAAIRLCGFVPLNRPFLGSVLVVLLTYLMVLLQFALL</sequence>
<organism evidence="9">
    <name type="scientific">Thrips palmi</name>
    <name type="common">Melon thrips</name>
    <dbReference type="NCBI Taxonomy" id="161013"/>
    <lineage>
        <taxon>Eukaryota</taxon>
        <taxon>Metazoa</taxon>
        <taxon>Ecdysozoa</taxon>
        <taxon>Arthropoda</taxon>
        <taxon>Hexapoda</taxon>
        <taxon>Insecta</taxon>
        <taxon>Pterygota</taxon>
        <taxon>Neoptera</taxon>
        <taxon>Paraneoptera</taxon>
        <taxon>Thysanoptera</taxon>
        <taxon>Terebrantia</taxon>
        <taxon>Thripoidea</taxon>
        <taxon>Thripidae</taxon>
        <taxon>Thrips</taxon>
    </lineage>
</organism>
<accession>A0A6P8YRT7</accession>
<evidence type="ECO:0000256" key="3">
    <source>
        <dbReference type="ARBA" id="ARBA00022692"/>
    </source>
</evidence>
<keyword evidence="5 6" id="KW-0472">Membrane</keyword>
<evidence type="ECO:0000256" key="1">
    <source>
        <dbReference type="ARBA" id="ARBA00004651"/>
    </source>
</evidence>
<keyword evidence="4 6" id="KW-1133">Transmembrane helix</keyword>
<keyword evidence="8" id="KW-1185">Reference proteome</keyword>
<keyword evidence="2" id="KW-1003">Cell membrane</keyword>
<feature type="transmembrane region" description="Helical" evidence="6">
    <location>
        <begin position="179"/>
        <end position="200"/>
    </location>
</feature>
<evidence type="ECO:0000256" key="5">
    <source>
        <dbReference type="ARBA" id="ARBA00023136"/>
    </source>
</evidence>
<name>A0A6P8YRT7_THRPL</name>
<dbReference type="RefSeq" id="XP_034236797.1">
    <property type="nucleotide sequence ID" value="XM_034380906.1"/>
</dbReference>
<dbReference type="AlphaFoldDB" id="A0A6P8YRT7"/>
<comment type="subcellular location">
    <subcellularLocation>
        <location evidence="1">Cell membrane</location>
        <topology evidence="1">Multi-pass membrane protein</topology>
    </subcellularLocation>
</comment>
<dbReference type="Pfam" id="PF08395">
    <property type="entry name" value="7tm_7"/>
    <property type="match status" value="1"/>
</dbReference>
<dbReference type="InParanoid" id="A0A6P8YRT7"/>
<protein>
    <submittedName>
        <fullName evidence="9">Uncharacterized protein LOC117642600</fullName>
    </submittedName>
</protein>
<dbReference type="GeneID" id="117642600"/>
<gene>
    <name evidence="9" type="primary">LOC117642600</name>
</gene>
<evidence type="ECO:0000256" key="7">
    <source>
        <dbReference type="SAM" id="SignalP"/>
    </source>
</evidence>
<evidence type="ECO:0000256" key="4">
    <source>
        <dbReference type="ARBA" id="ARBA00022989"/>
    </source>
</evidence>
<evidence type="ECO:0000256" key="6">
    <source>
        <dbReference type="SAM" id="Phobius"/>
    </source>
</evidence>
<dbReference type="Proteomes" id="UP000515158">
    <property type="component" value="Unplaced"/>
</dbReference>
<dbReference type="GO" id="GO:0050909">
    <property type="term" value="P:sensory perception of taste"/>
    <property type="evidence" value="ECO:0007669"/>
    <property type="project" value="InterPro"/>
</dbReference>
<keyword evidence="7" id="KW-0732">Signal</keyword>
<dbReference type="OrthoDB" id="10597191at2759"/>
<feature type="signal peptide" evidence="7">
    <location>
        <begin position="1"/>
        <end position="19"/>
    </location>
</feature>
<reference evidence="9" key="1">
    <citation type="submission" date="2025-08" db="UniProtKB">
        <authorList>
            <consortium name="RefSeq"/>
        </authorList>
    </citation>
    <scope>IDENTIFICATION</scope>
    <source>
        <tissue evidence="9">Total insect</tissue>
    </source>
</reference>
<dbReference type="KEGG" id="tpal:117642600"/>
<feature type="chain" id="PRO_5027873903" evidence="7">
    <location>
        <begin position="20"/>
        <end position="201"/>
    </location>
</feature>
<feature type="transmembrane region" description="Helical" evidence="6">
    <location>
        <begin position="102"/>
        <end position="121"/>
    </location>
</feature>
<keyword evidence="3 6" id="KW-0812">Transmembrane</keyword>